<dbReference type="Pfam" id="PF07715">
    <property type="entry name" value="Plug"/>
    <property type="match status" value="1"/>
</dbReference>
<dbReference type="SUPFAM" id="SSF56935">
    <property type="entry name" value="Porins"/>
    <property type="match status" value="1"/>
</dbReference>
<dbReference type="InterPro" id="IPR039426">
    <property type="entry name" value="TonB-dep_rcpt-like"/>
</dbReference>
<dbReference type="Gene3D" id="2.40.170.20">
    <property type="entry name" value="TonB-dependent receptor, beta-barrel domain"/>
    <property type="match status" value="1"/>
</dbReference>
<keyword evidence="13" id="KW-0675">Receptor</keyword>
<protein>
    <submittedName>
        <fullName evidence="13">TonB-dependent receptor</fullName>
    </submittedName>
</protein>
<keyword evidence="14" id="KW-1185">Reference proteome</keyword>
<evidence type="ECO:0000256" key="3">
    <source>
        <dbReference type="ARBA" id="ARBA00022452"/>
    </source>
</evidence>
<sequence length="723" mass="77218">MSHIPVKLSALALALGCAMQANATSIERDPLVNNAMDVIVVHGERANATEVATTNWSISEEEIKALGAQSLDEVLKNVPGVYVRYGGDGTPRVDIRGFKTRHVTLLINGVPANSADDGQFDPSVIPTSQIARVEVSVGPTSVLYGPGGAGGVINIITKRGDSAPAVSGNLELAKDDTFKGDISAAGSGDNWQGLISASYQHTDGFPMSSDYQTTEYQDKYQRNNADKELSNLYAQGSYWLSDNTQLIANMALRSGEWGKPPRDGSGSGRVKFERVDDYDSQTFQLGLAHKFNDTFTFRGFGYHNQSDTYETVYGDHSYAELTQAQDGTSKVQGANLQLISDFDTAGILTTSVIAEKQSWEAVAESFGSSKKSGSSKIAATKGSGGGSGTGGGSGSGGGSGTGGGSGSGGGSGTGGGSGSGGGTGSGGGSGSGGGNGSGGGSGESFDDSAWVYTAAAEYQFQSDGDWGFTLGGAYHDMDKTEGNENDYSALASGFWQAADETRLSLSAARKVRFPSMRNLYSLSSGNQELETEISKHVELGLEQGLGMNTELQLYLYHTDADDYIAKDASGMYQNIGNYRFQGLDTVLSNNSIENLDLSLSYSYLHAEDRDSSTGFDGLDYRPKHQLRFQLGYKLPTETRIHLNVERIMDQNYYDQEKIGGQKVWQEKSLDDYTLVDINLVQPLLKDNLELYLRATNLLDENYYQSDSLPQAGRQVFVGINWQI</sequence>
<dbReference type="PANTHER" id="PTHR30069:SF29">
    <property type="entry name" value="HEMOGLOBIN AND HEMOGLOBIN-HAPTOGLOBIN-BINDING PROTEIN 1-RELATED"/>
    <property type="match status" value="1"/>
</dbReference>
<dbReference type="InterPro" id="IPR036942">
    <property type="entry name" value="Beta-barrel_TonB_sf"/>
</dbReference>
<evidence type="ECO:0000313" key="13">
    <source>
        <dbReference type="EMBL" id="MDX6016250.1"/>
    </source>
</evidence>
<evidence type="ECO:0000256" key="7">
    <source>
        <dbReference type="ARBA" id="ARBA00023237"/>
    </source>
</evidence>
<feature type="signal peptide" evidence="10">
    <location>
        <begin position="1"/>
        <end position="23"/>
    </location>
</feature>
<feature type="domain" description="TonB-dependent receptor plug" evidence="11">
    <location>
        <begin position="50"/>
        <end position="152"/>
    </location>
</feature>
<dbReference type="GeneID" id="88623406"/>
<dbReference type="InterPro" id="IPR037066">
    <property type="entry name" value="Plug_dom_sf"/>
</dbReference>
<evidence type="ECO:0000256" key="5">
    <source>
        <dbReference type="ARBA" id="ARBA00022729"/>
    </source>
</evidence>
<dbReference type="CDD" id="cd01347">
    <property type="entry name" value="ligand_gated_channel"/>
    <property type="match status" value="1"/>
</dbReference>
<keyword evidence="3 8" id="KW-1134">Transmembrane beta strand</keyword>
<evidence type="ECO:0000256" key="10">
    <source>
        <dbReference type="SAM" id="SignalP"/>
    </source>
</evidence>
<accession>A0ABU4QCI0</accession>
<dbReference type="Proteomes" id="UP001272773">
    <property type="component" value="Unassembled WGS sequence"/>
</dbReference>
<feature type="compositionally biased region" description="Low complexity" evidence="9">
    <location>
        <begin position="368"/>
        <end position="381"/>
    </location>
</feature>
<dbReference type="Pfam" id="PF14905">
    <property type="entry name" value="OMP_b-brl_3"/>
    <property type="match status" value="1"/>
</dbReference>
<reference evidence="13 14" key="1">
    <citation type="submission" date="2023-11" db="EMBL/GenBank/DDBJ databases">
        <title>MicrobeMod: A computational toolkit for identifying prokaryotic methylation and restriction-modification with nanopore sequencing.</title>
        <authorList>
            <person name="Crits-Christoph A."/>
            <person name="Kang S.C."/>
            <person name="Lee H."/>
            <person name="Ostrov N."/>
        </authorList>
    </citation>
    <scope>NUCLEOTIDE SEQUENCE [LARGE SCALE GENOMIC DNA]</scope>
    <source>
        <strain evidence="13 14">ATCC BAA-2732</strain>
    </source>
</reference>
<evidence type="ECO:0000256" key="8">
    <source>
        <dbReference type="PROSITE-ProRule" id="PRU01360"/>
    </source>
</evidence>
<keyword evidence="2 8" id="KW-0813">Transport</keyword>
<keyword evidence="4 8" id="KW-0812">Transmembrane</keyword>
<feature type="domain" description="Outer membrane protein beta-barrel" evidence="12">
    <location>
        <begin position="513"/>
        <end position="707"/>
    </location>
</feature>
<evidence type="ECO:0000256" key="9">
    <source>
        <dbReference type="SAM" id="MobiDB-lite"/>
    </source>
</evidence>
<comment type="caution">
    <text evidence="13">The sequence shown here is derived from an EMBL/GenBank/DDBJ whole genome shotgun (WGS) entry which is preliminary data.</text>
</comment>
<name>A0ABU4QCI0_9GAMM</name>
<keyword evidence="7 8" id="KW-0998">Cell outer membrane</keyword>
<evidence type="ECO:0000259" key="11">
    <source>
        <dbReference type="Pfam" id="PF07715"/>
    </source>
</evidence>
<dbReference type="Gene3D" id="2.170.130.10">
    <property type="entry name" value="TonB-dependent receptor, plug domain"/>
    <property type="match status" value="1"/>
</dbReference>
<dbReference type="InterPro" id="IPR041700">
    <property type="entry name" value="OMP_b-brl_3"/>
</dbReference>
<feature type="chain" id="PRO_5045136139" evidence="10">
    <location>
        <begin position="24"/>
        <end position="723"/>
    </location>
</feature>
<dbReference type="EMBL" id="JAWXXR010000001">
    <property type="protein sequence ID" value="MDX6016250.1"/>
    <property type="molecule type" value="Genomic_DNA"/>
</dbReference>
<evidence type="ECO:0000256" key="1">
    <source>
        <dbReference type="ARBA" id="ARBA00004571"/>
    </source>
</evidence>
<evidence type="ECO:0000256" key="2">
    <source>
        <dbReference type="ARBA" id="ARBA00022448"/>
    </source>
</evidence>
<gene>
    <name evidence="13" type="ORF">SIL79_07820</name>
</gene>
<feature type="region of interest" description="Disordered" evidence="9">
    <location>
        <begin position="368"/>
        <end position="442"/>
    </location>
</feature>
<dbReference type="InterPro" id="IPR012910">
    <property type="entry name" value="Plug_dom"/>
</dbReference>
<dbReference type="RefSeq" id="WP_039034597.1">
    <property type="nucleotide sequence ID" value="NZ_JALJEU010000006.1"/>
</dbReference>
<comment type="similarity">
    <text evidence="8">Belongs to the TonB-dependent receptor family.</text>
</comment>
<dbReference type="PROSITE" id="PS52016">
    <property type="entry name" value="TONB_DEPENDENT_REC_3"/>
    <property type="match status" value="1"/>
</dbReference>
<evidence type="ECO:0000256" key="4">
    <source>
        <dbReference type="ARBA" id="ARBA00022692"/>
    </source>
</evidence>
<dbReference type="PANTHER" id="PTHR30069">
    <property type="entry name" value="TONB-DEPENDENT OUTER MEMBRANE RECEPTOR"/>
    <property type="match status" value="1"/>
</dbReference>
<evidence type="ECO:0000256" key="6">
    <source>
        <dbReference type="ARBA" id="ARBA00023136"/>
    </source>
</evidence>
<evidence type="ECO:0000259" key="12">
    <source>
        <dbReference type="Pfam" id="PF14905"/>
    </source>
</evidence>
<comment type="subcellular location">
    <subcellularLocation>
        <location evidence="1 8">Cell outer membrane</location>
        <topology evidence="1 8">Multi-pass membrane protein</topology>
    </subcellularLocation>
</comment>
<proteinExistence type="inferred from homology"/>
<organism evidence="13 14">
    <name type="scientific">Shewanella indica</name>
    <dbReference type="NCBI Taxonomy" id="768528"/>
    <lineage>
        <taxon>Bacteria</taxon>
        <taxon>Pseudomonadati</taxon>
        <taxon>Pseudomonadota</taxon>
        <taxon>Gammaproteobacteria</taxon>
        <taxon>Alteromonadales</taxon>
        <taxon>Shewanellaceae</taxon>
        <taxon>Shewanella</taxon>
    </lineage>
</organism>
<feature type="compositionally biased region" description="Gly residues" evidence="9">
    <location>
        <begin position="382"/>
        <end position="442"/>
    </location>
</feature>
<keyword evidence="5 10" id="KW-0732">Signal</keyword>
<evidence type="ECO:0000313" key="14">
    <source>
        <dbReference type="Proteomes" id="UP001272773"/>
    </source>
</evidence>
<keyword evidence="6 8" id="KW-0472">Membrane</keyword>